<feature type="compositionally biased region" description="Low complexity" evidence="1">
    <location>
        <begin position="164"/>
        <end position="184"/>
    </location>
</feature>
<evidence type="ECO:0000313" key="2">
    <source>
        <dbReference type="EMBL" id="UPW41641.1"/>
    </source>
</evidence>
<sequence length="184" mass="19661">MPGKFRTQYETFDKPFSEPGSPVKTLYGPVFNENGVMSLKEIGQHDLYSEIQSHADSVDIHLLLKMYAAGDKDVFSRVQGAYGDFTQMPKTFAEALNTMIAAEMYFDSLPVETKAKFNHSFSQFLAGMDSPSWLADAGIVLPDIPPAGGQVSPSPASPGVAQTPAEGPAAPVAPQQAPAPTQAP</sequence>
<accession>A0A976N235</accession>
<dbReference type="InterPro" id="IPR014131">
    <property type="entry name" value="Chlamydia_phage_Vp3"/>
</dbReference>
<proteinExistence type="predicted"/>
<organism evidence="2">
    <name type="scientific">Peromfec virus RodF8_32</name>
    <dbReference type="NCBI Taxonomy" id="2929369"/>
    <lineage>
        <taxon>Viruses</taxon>
        <taxon>Monodnaviria</taxon>
        <taxon>Sangervirae</taxon>
        <taxon>Phixviricota</taxon>
        <taxon>Malgrandaviricetes</taxon>
        <taxon>Petitvirales</taxon>
        <taxon>Microviridae</taxon>
    </lineage>
</organism>
<protein>
    <submittedName>
        <fullName evidence="2">Internal scaffolding protein</fullName>
    </submittedName>
</protein>
<dbReference type="Pfam" id="PF09675">
    <property type="entry name" value="Chlamy_scaf"/>
    <property type="match status" value="1"/>
</dbReference>
<dbReference type="EMBL" id="OM869642">
    <property type="protein sequence ID" value="UPW41641.1"/>
    <property type="molecule type" value="Genomic_DNA"/>
</dbReference>
<feature type="region of interest" description="Disordered" evidence="1">
    <location>
        <begin position="144"/>
        <end position="184"/>
    </location>
</feature>
<evidence type="ECO:0000256" key="1">
    <source>
        <dbReference type="SAM" id="MobiDB-lite"/>
    </source>
</evidence>
<name>A0A976N235_9VIRU</name>
<reference evidence="2" key="1">
    <citation type="submission" date="2022-02" db="EMBL/GenBank/DDBJ databases">
        <title>Towards deciphering the DNA virus diversity associated with rodent species in the families Cricetidae and Heteromyidae.</title>
        <authorList>
            <person name="Lund M."/>
            <person name="Larsen B.B."/>
            <person name="Gryseels S."/>
            <person name="Kraberger S."/>
            <person name="Rowsey D.M."/>
            <person name="Steger L."/>
            <person name="Yule K.M."/>
            <person name="Upham N.S."/>
            <person name="Worobey M."/>
            <person name="Van Doorslaer K."/>
            <person name="Varsani A."/>
        </authorList>
    </citation>
    <scope>NUCLEOTIDE SEQUENCE</scope>
    <source>
        <strain evidence="2">NeonRodF8_32</strain>
    </source>
</reference>